<evidence type="ECO:0000313" key="4">
    <source>
        <dbReference type="Proteomes" id="UP000466607"/>
    </source>
</evidence>
<evidence type="ECO:0000259" key="2">
    <source>
        <dbReference type="PROSITE" id="PS50937"/>
    </source>
</evidence>
<dbReference type="Gene3D" id="1.10.1660.10">
    <property type="match status" value="1"/>
</dbReference>
<dbReference type="EMBL" id="AP022586">
    <property type="protein sequence ID" value="BBY17668.1"/>
    <property type="molecule type" value="Genomic_DNA"/>
</dbReference>
<dbReference type="InterPro" id="IPR009061">
    <property type="entry name" value="DNA-bd_dom_put_sf"/>
</dbReference>
<dbReference type="InterPro" id="IPR047057">
    <property type="entry name" value="MerR_fam"/>
</dbReference>
<sequence>MAERLQIGEVSARTELSIKTIRHYDDVGLVTPSARSAGGFRLYTEDDVERLLTIRRMKPLGFTLDEMRDLLAALDTLAGTDATTAQRDQAAAHVADCHSRAERACADLARQLTYAHELTDRLARYR</sequence>
<organism evidence="3 4">
    <name type="scientific">Mycolicibacterium litorale</name>
    <dbReference type="NCBI Taxonomy" id="758802"/>
    <lineage>
        <taxon>Bacteria</taxon>
        <taxon>Bacillati</taxon>
        <taxon>Actinomycetota</taxon>
        <taxon>Actinomycetes</taxon>
        <taxon>Mycobacteriales</taxon>
        <taxon>Mycobacteriaceae</taxon>
        <taxon>Mycolicibacterium</taxon>
    </lineage>
</organism>
<dbReference type="AlphaFoldDB" id="A0AAD1MV82"/>
<dbReference type="Proteomes" id="UP000466607">
    <property type="component" value="Chromosome"/>
</dbReference>
<dbReference type="RefSeq" id="WP_134054494.1">
    <property type="nucleotide sequence ID" value="NZ_AP022586.1"/>
</dbReference>
<dbReference type="SUPFAM" id="SSF46955">
    <property type="entry name" value="Putative DNA-binding domain"/>
    <property type="match status" value="1"/>
</dbReference>
<reference evidence="3 4" key="1">
    <citation type="journal article" date="2019" name="Emerg. Microbes Infect.">
        <title>Comprehensive subspecies identification of 175 nontuberculous mycobacteria species based on 7547 genomic profiles.</title>
        <authorList>
            <person name="Matsumoto Y."/>
            <person name="Kinjo T."/>
            <person name="Motooka D."/>
            <person name="Nabeya D."/>
            <person name="Jung N."/>
            <person name="Uechi K."/>
            <person name="Horii T."/>
            <person name="Iida T."/>
            <person name="Fujita J."/>
            <person name="Nakamura S."/>
        </authorList>
    </citation>
    <scope>NUCLEOTIDE SEQUENCE [LARGE SCALE GENOMIC DNA]</scope>
    <source>
        <strain evidence="3 4">JCM 17423</strain>
    </source>
</reference>
<keyword evidence="4" id="KW-1185">Reference proteome</keyword>
<dbReference type="Pfam" id="PF13411">
    <property type="entry name" value="MerR_1"/>
    <property type="match status" value="1"/>
</dbReference>
<dbReference type="InterPro" id="IPR000551">
    <property type="entry name" value="MerR-type_HTH_dom"/>
</dbReference>
<keyword evidence="1" id="KW-0238">DNA-binding</keyword>
<dbReference type="PANTHER" id="PTHR30204:SF93">
    <property type="entry name" value="HTH MERR-TYPE DOMAIN-CONTAINING PROTEIN"/>
    <property type="match status" value="1"/>
</dbReference>
<dbReference type="PROSITE" id="PS00552">
    <property type="entry name" value="HTH_MERR_1"/>
    <property type="match status" value="1"/>
</dbReference>
<gene>
    <name evidence="3" type="ORF">MLIT_32600</name>
</gene>
<dbReference type="SMART" id="SM00422">
    <property type="entry name" value="HTH_MERR"/>
    <property type="match status" value="1"/>
</dbReference>
<dbReference type="PANTHER" id="PTHR30204">
    <property type="entry name" value="REDOX-CYCLING DRUG-SENSING TRANSCRIPTIONAL ACTIVATOR SOXR"/>
    <property type="match status" value="1"/>
</dbReference>
<dbReference type="GO" id="GO:0003700">
    <property type="term" value="F:DNA-binding transcription factor activity"/>
    <property type="evidence" value="ECO:0007669"/>
    <property type="project" value="InterPro"/>
</dbReference>
<dbReference type="GO" id="GO:0003677">
    <property type="term" value="F:DNA binding"/>
    <property type="evidence" value="ECO:0007669"/>
    <property type="project" value="UniProtKB-KW"/>
</dbReference>
<proteinExistence type="predicted"/>
<evidence type="ECO:0000256" key="1">
    <source>
        <dbReference type="ARBA" id="ARBA00023125"/>
    </source>
</evidence>
<dbReference type="PRINTS" id="PR00040">
    <property type="entry name" value="HTHMERR"/>
</dbReference>
<accession>A0AAD1MV82</accession>
<protein>
    <submittedName>
        <fullName evidence="3">MerR family transcriptional regulator</fullName>
    </submittedName>
</protein>
<evidence type="ECO:0000313" key="3">
    <source>
        <dbReference type="EMBL" id="BBY17668.1"/>
    </source>
</evidence>
<feature type="domain" description="HTH merR-type" evidence="2">
    <location>
        <begin position="4"/>
        <end position="73"/>
    </location>
</feature>
<dbReference type="PROSITE" id="PS50937">
    <property type="entry name" value="HTH_MERR_2"/>
    <property type="match status" value="1"/>
</dbReference>
<name>A0AAD1MV82_9MYCO</name>